<name>A0A1N7JMY2_9RHOB</name>
<dbReference type="InterPro" id="IPR029058">
    <property type="entry name" value="AB_hydrolase_fold"/>
</dbReference>
<gene>
    <name evidence="2" type="ORF">SAMN05421795_101174</name>
</gene>
<dbReference type="PANTHER" id="PTHR43689:SF8">
    <property type="entry name" value="ALPHA_BETA-HYDROLASES SUPERFAMILY PROTEIN"/>
    <property type="match status" value="1"/>
</dbReference>
<dbReference type="RefSeq" id="WP_235816173.1">
    <property type="nucleotide sequence ID" value="NZ_FTOM01000001.1"/>
</dbReference>
<proteinExistence type="predicted"/>
<dbReference type="PRINTS" id="PR00111">
    <property type="entry name" value="ABHYDROLASE"/>
</dbReference>
<dbReference type="EMBL" id="FTOM01000001">
    <property type="protein sequence ID" value="SIS50670.1"/>
    <property type="molecule type" value="Genomic_DNA"/>
</dbReference>
<dbReference type="SUPFAM" id="SSF53474">
    <property type="entry name" value="alpha/beta-Hydrolases"/>
    <property type="match status" value="1"/>
</dbReference>
<dbReference type="PANTHER" id="PTHR43689">
    <property type="entry name" value="HYDROLASE"/>
    <property type="match status" value="1"/>
</dbReference>
<sequence length="280" mass="29442">MTALKMTTELRTRMGRAIAATRFGHGDRPALGVHCMLGRAAAFQPMAAHLADTITLQAFDLPGHGDSAPFPAPEDGAEPPEFQRLCTQIAASFIDRPVDLIGHSFGAGIALRLAVAAPEAVRSLTLIEPVTFAAIADQPEGRAEAAALATLEAQLAAGEDLEPAAQTFMATWGAGQPWSEMSPARRARMVARMPLVAQAGRANLHDPGRILREGGLEAIDAPVMMVLGAESPAVVHRTAEALAERMADVGRAVVPGAGHMLVLTHPRQVADLVALNLERS</sequence>
<dbReference type="InterPro" id="IPR000073">
    <property type="entry name" value="AB_hydrolase_1"/>
</dbReference>
<keyword evidence="3" id="KW-1185">Reference proteome</keyword>
<dbReference type="AlphaFoldDB" id="A0A1N7JMY2"/>
<dbReference type="STRING" id="407234.SAMN05421795_101174"/>
<accession>A0A1N7JMY2</accession>
<evidence type="ECO:0000313" key="2">
    <source>
        <dbReference type="EMBL" id="SIS50670.1"/>
    </source>
</evidence>
<dbReference type="Pfam" id="PF12697">
    <property type="entry name" value="Abhydrolase_6"/>
    <property type="match status" value="1"/>
</dbReference>
<dbReference type="Gene3D" id="3.40.50.1820">
    <property type="entry name" value="alpha/beta hydrolase"/>
    <property type="match status" value="1"/>
</dbReference>
<organism evidence="2 3">
    <name type="scientific">Phaeovulum vinaykumarii</name>
    <dbReference type="NCBI Taxonomy" id="407234"/>
    <lineage>
        <taxon>Bacteria</taxon>
        <taxon>Pseudomonadati</taxon>
        <taxon>Pseudomonadota</taxon>
        <taxon>Alphaproteobacteria</taxon>
        <taxon>Rhodobacterales</taxon>
        <taxon>Paracoccaceae</taxon>
        <taxon>Phaeovulum</taxon>
    </lineage>
</organism>
<evidence type="ECO:0000313" key="3">
    <source>
        <dbReference type="Proteomes" id="UP000186098"/>
    </source>
</evidence>
<evidence type="ECO:0000259" key="1">
    <source>
        <dbReference type="Pfam" id="PF12697"/>
    </source>
</evidence>
<dbReference type="Proteomes" id="UP000186098">
    <property type="component" value="Unassembled WGS sequence"/>
</dbReference>
<reference evidence="3" key="1">
    <citation type="submission" date="2017-01" db="EMBL/GenBank/DDBJ databases">
        <authorList>
            <person name="Varghese N."/>
            <person name="Submissions S."/>
        </authorList>
    </citation>
    <scope>NUCLEOTIDE SEQUENCE [LARGE SCALE GENOMIC DNA]</scope>
    <source>
        <strain evidence="3">DSM 18714</strain>
    </source>
</reference>
<protein>
    <submittedName>
        <fullName evidence="2">Pimeloyl-ACP methyl ester carboxylesterase</fullName>
    </submittedName>
</protein>
<feature type="domain" description="AB hydrolase-1" evidence="1">
    <location>
        <begin position="33"/>
        <end position="271"/>
    </location>
</feature>